<reference evidence="4 5" key="1">
    <citation type="journal article" date="2010" name="Int. J. Syst. Evol. Microbiol.">
        <title>Sphingopyxis bauzanensis sp. nov., a psychrophilic bacterium isolated from soil.</title>
        <authorList>
            <person name="Zhang D.C."/>
            <person name="Liu H.C."/>
            <person name="Xin Y.H."/>
            <person name="Zhou Y.G."/>
            <person name="Schinner F."/>
            <person name="Margesin R."/>
        </authorList>
    </citation>
    <scope>NUCLEOTIDE SEQUENCE [LARGE SCALE GENOMIC DNA]</scope>
    <source>
        <strain evidence="4 5">DSM 22271</strain>
    </source>
</reference>
<evidence type="ECO:0000313" key="5">
    <source>
        <dbReference type="Proteomes" id="UP000197361"/>
    </source>
</evidence>
<dbReference type="OrthoDB" id="7877292at2"/>
<dbReference type="RefSeq" id="WP_088442146.1">
    <property type="nucleotide sequence ID" value="NZ_BMMC01000009.1"/>
</dbReference>
<dbReference type="PANTHER" id="PTHR32114:SF2">
    <property type="entry name" value="ABC TRANSPORTER ABCH.3"/>
    <property type="match status" value="1"/>
</dbReference>
<dbReference type="AlphaFoldDB" id="A0A246JSZ5"/>
<dbReference type="Proteomes" id="UP000197361">
    <property type="component" value="Unassembled WGS sequence"/>
</dbReference>
<dbReference type="Gene3D" id="3.40.50.300">
    <property type="entry name" value="P-loop containing nucleotide triphosphate hydrolases"/>
    <property type="match status" value="2"/>
</dbReference>
<feature type="compositionally biased region" description="Basic residues" evidence="2">
    <location>
        <begin position="763"/>
        <end position="772"/>
    </location>
</feature>
<feature type="coiled-coil region" evidence="1">
    <location>
        <begin position="144"/>
        <end position="171"/>
    </location>
</feature>
<accession>A0A246JSZ5</accession>
<protein>
    <recommendedName>
        <fullName evidence="3">Rad50/SbcC-type AAA domain-containing protein</fullName>
    </recommendedName>
</protein>
<comment type="caution">
    <text evidence="4">The sequence shown here is derived from an EMBL/GenBank/DDBJ whole genome shotgun (WGS) entry which is preliminary data.</text>
</comment>
<organism evidence="4 5">
    <name type="scientific">Sphingopyxis bauzanensis</name>
    <dbReference type="NCBI Taxonomy" id="651663"/>
    <lineage>
        <taxon>Bacteria</taxon>
        <taxon>Pseudomonadati</taxon>
        <taxon>Pseudomonadota</taxon>
        <taxon>Alphaproteobacteria</taxon>
        <taxon>Sphingomonadales</taxon>
        <taxon>Sphingomonadaceae</taxon>
        <taxon>Sphingopyxis</taxon>
    </lineage>
</organism>
<feature type="domain" description="Rad50/SbcC-type AAA" evidence="3">
    <location>
        <begin position="13"/>
        <end position="74"/>
    </location>
</feature>
<evidence type="ECO:0000313" key="4">
    <source>
        <dbReference type="EMBL" id="OWQ96053.1"/>
    </source>
</evidence>
<dbReference type="InterPro" id="IPR027417">
    <property type="entry name" value="P-loop_NTPase"/>
</dbReference>
<keyword evidence="1" id="KW-0175">Coiled coil</keyword>
<dbReference type="PANTHER" id="PTHR32114">
    <property type="entry name" value="ABC TRANSPORTER ABCH.3"/>
    <property type="match status" value="1"/>
</dbReference>
<feature type="region of interest" description="Disordered" evidence="2">
    <location>
        <begin position="747"/>
        <end position="772"/>
    </location>
</feature>
<sequence length="772" mass="84613">MTGIALKSLSLTAFRGSSTTFKLPFEKGRKLTLIYGENGTGKTTICDALEFLAVGDVGSLNDKGMGRALEKYWPSANKALSDIDVVLATSNGVECKGRFVDKKPVFEPADARPLIELLRQQQITALIETPPAKRYEVLQRFIDVEAVEKSEDALRKQVQELEADKTNRENAEYQSFAALNDLFEVAGKPAGLTAITWAKALLAEPQDNVESELKAVELLRGVLIAFGAYPDLLTQSQNSVVAAKDAFDAADAAMKAAVVTASGNASETVKLLEAGKSYLHAHAAATVCPLCESDDKIVGLAESITARLVQLSSVQEAQTNLDMCRFTLNRAEAARAQLDANYAKSLEDYATAKGGFAWGAKYTFPSSDPPAAIADVQQWLVSAEASAKTWADAEASLRQGSNRFAAVKSALDRYETNSTRKKEVEALIPKAKQALEICVKARQAFTDKVMAEIAQQVGELYEKVHPNEGLEKIALQLDPKKRSSIEMQAKFAGKDVPPTAYFSQSHLDTLGLCVFLALALRDKAIEKILILDDVLGSIDEPHVERVIDMLYAVSERFRHTLITTHYRPWREKFRWGRLKPDQPCQFVELTGWGLDGGMRMKSALPETARLKILLEAEDPDLQAICSKAGVMLEEALDYLTQKYECAVPRRHGAAYTLGDLLPAVKGKLRDNLRVEIVTPVEGAEPIVAAIDLKPMLDALSLIAQTRNVMGAHFNTLSFELLDADAMKFAKQVEQLADALVCPEHGWPSREKSGSYWENGGGTRRLHPLKKPS</sequence>
<dbReference type="CDD" id="cd00267">
    <property type="entry name" value="ABC_ATPase"/>
    <property type="match status" value="1"/>
</dbReference>
<keyword evidence="5" id="KW-1185">Reference proteome</keyword>
<dbReference type="GO" id="GO:0006302">
    <property type="term" value="P:double-strand break repair"/>
    <property type="evidence" value="ECO:0007669"/>
    <property type="project" value="InterPro"/>
</dbReference>
<evidence type="ECO:0000259" key="3">
    <source>
        <dbReference type="Pfam" id="PF13476"/>
    </source>
</evidence>
<dbReference type="GO" id="GO:0016887">
    <property type="term" value="F:ATP hydrolysis activity"/>
    <property type="evidence" value="ECO:0007669"/>
    <property type="project" value="InterPro"/>
</dbReference>
<evidence type="ECO:0000256" key="2">
    <source>
        <dbReference type="SAM" id="MobiDB-lite"/>
    </source>
</evidence>
<evidence type="ECO:0000256" key="1">
    <source>
        <dbReference type="SAM" id="Coils"/>
    </source>
</evidence>
<dbReference type="EMBL" id="NISK01000003">
    <property type="protein sequence ID" value="OWQ96053.1"/>
    <property type="molecule type" value="Genomic_DNA"/>
</dbReference>
<dbReference type="SUPFAM" id="SSF52540">
    <property type="entry name" value="P-loop containing nucleoside triphosphate hydrolases"/>
    <property type="match status" value="1"/>
</dbReference>
<dbReference type="InterPro" id="IPR038729">
    <property type="entry name" value="Rad50/SbcC_AAA"/>
</dbReference>
<dbReference type="Pfam" id="PF13476">
    <property type="entry name" value="AAA_23"/>
    <property type="match status" value="1"/>
</dbReference>
<name>A0A246JSZ5_9SPHN</name>
<proteinExistence type="predicted"/>
<gene>
    <name evidence="4" type="ORF">CDQ92_15100</name>
</gene>